<dbReference type="AlphaFoldDB" id="A0AA41SB02"/>
<evidence type="ECO:0000313" key="3">
    <source>
        <dbReference type="Proteomes" id="UP001177140"/>
    </source>
</evidence>
<keyword evidence="1" id="KW-0472">Membrane</keyword>
<organism evidence="2 3">
    <name type="scientific">Papaver nudicaule</name>
    <name type="common">Iceland poppy</name>
    <dbReference type="NCBI Taxonomy" id="74823"/>
    <lineage>
        <taxon>Eukaryota</taxon>
        <taxon>Viridiplantae</taxon>
        <taxon>Streptophyta</taxon>
        <taxon>Embryophyta</taxon>
        <taxon>Tracheophyta</taxon>
        <taxon>Spermatophyta</taxon>
        <taxon>Magnoliopsida</taxon>
        <taxon>Ranunculales</taxon>
        <taxon>Papaveraceae</taxon>
        <taxon>Papaveroideae</taxon>
        <taxon>Papaver</taxon>
    </lineage>
</organism>
<evidence type="ECO:0000256" key="1">
    <source>
        <dbReference type="SAM" id="Phobius"/>
    </source>
</evidence>
<sequence length="77" mass="8877">MGGDISEENQEPLLKKIYYENCPGCKVDLNKETNLGIPYKELSFIWIVVLSSALPILYLFPFLYFMVSNVTSYMPFT</sequence>
<protein>
    <submittedName>
        <fullName evidence="2">Uncharacterized protein</fullName>
    </submittedName>
</protein>
<feature type="transmembrane region" description="Helical" evidence="1">
    <location>
        <begin position="44"/>
        <end position="67"/>
    </location>
</feature>
<keyword evidence="1" id="KW-1133">Transmembrane helix</keyword>
<reference evidence="2" key="1">
    <citation type="submission" date="2022-03" db="EMBL/GenBank/DDBJ databases">
        <title>A functionally conserved STORR gene fusion in Papaver species that diverged 16.8 million years ago.</title>
        <authorList>
            <person name="Catania T."/>
        </authorList>
    </citation>
    <scope>NUCLEOTIDE SEQUENCE</scope>
    <source>
        <strain evidence="2">S-191538</strain>
    </source>
</reference>
<name>A0AA41SB02_PAPNU</name>
<proteinExistence type="predicted"/>
<evidence type="ECO:0000313" key="2">
    <source>
        <dbReference type="EMBL" id="MCL7031395.1"/>
    </source>
</evidence>
<dbReference type="Proteomes" id="UP001177140">
    <property type="component" value="Unassembled WGS sequence"/>
</dbReference>
<comment type="caution">
    <text evidence="2">The sequence shown here is derived from an EMBL/GenBank/DDBJ whole genome shotgun (WGS) entry which is preliminary data.</text>
</comment>
<keyword evidence="1" id="KW-0812">Transmembrane</keyword>
<dbReference type="EMBL" id="JAJJMA010111782">
    <property type="protein sequence ID" value="MCL7031395.1"/>
    <property type="molecule type" value="Genomic_DNA"/>
</dbReference>
<keyword evidence="3" id="KW-1185">Reference proteome</keyword>
<accession>A0AA41SB02</accession>
<gene>
    <name evidence="2" type="ORF">MKW94_001763</name>
</gene>